<gene>
    <name evidence="10 12" type="primary">proS</name>
    <name evidence="12" type="ORF">CA12_39430</name>
</gene>
<evidence type="ECO:0000256" key="6">
    <source>
        <dbReference type="ARBA" id="ARBA00022840"/>
    </source>
</evidence>
<dbReference type="FunFam" id="3.40.50.800:FF:000011">
    <property type="entry name" value="Proline--tRNA ligase"/>
    <property type="match status" value="1"/>
</dbReference>
<comment type="catalytic activity">
    <reaction evidence="9 10">
        <text>tRNA(Pro) + L-proline + ATP = L-prolyl-tRNA(Pro) + AMP + diphosphate</text>
        <dbReference type="Rhea" id="RHEA:14305"/>
        <dbReference type="Rhea" id="RHEA-COMP:9700"/>
        <dbReference type="Rhea" id="RHEA-COMP:9702"/>
        <dbReference type="ChEBI" id="CHEBI:30616"/>
        <dbReference type="ChEBI" id="CHEBI:33019"/>
        <dbReference type="ChEBI" id="CHEBI:60039"/>
        <dbReference type="ChEBI" id="CHEBI:78442"/>
        <dbReference type="ChEBI" id="CHEBI:78532"/>
        <dbReference type="ChEBI" id="CHEBI:456215"/>
        <dbReference type="EC" id="6.1.1.15"/>
    </reaction>
</comment>
<evidence type="ECO:0000256" key="1">
    <source>
        <dbReference type="ARBA" id="ARBA00004496"/>
    </source>
</evidence>
<comment type="similarity">
    <text evidence="10">Belongs to the class-II aminoacyl-tRNA synthetase family. ProS type 1 subfamily.</text>
</comment>
<dbReference type="Pfam" id="PF04073">
    <property type="entry name" value="tRNA_edit"/>
    <property type="match status" value="1"/>
</dbReference>
<dbReference type="SUPFAM" id="SSF55681">
    <property type="entry name" value="Class II aaRS and biotin synthetases"/>
    <property type="match status" value="1"/>
</dbReference>
<dbReference type="Proteomes" id="UP000318741">
    <property type="component" value="Chromosome"/>
</dbReference>
<proteinExistence type="inferred from homology"/>
<evidence type="ECO:0000256" key="4">
    <source>
        <dbReference type="ARBA" id="ARBA00022598"/>
    </source>
</evidence>
<dbReference type="NCBIfam" id="NF006625">
    <property type="entry name" value="PRK09194.1"/>
    <property type="match status" value="1"/>
</dbReference>
<dbReference type="GO" id="GO:0002161">
    <property type="term" value="F:aminoacyl-tRNA deacylase activity"/>
    <property type="evidence" value="ECO:0007669"/>
    <property type="project" value="InterPro"/>
</dbReference>
<dbReference type="InterPro" id="IPR004500">
    <property type="entry name" value="Pro-tRNA-synth_IIa_bac-type"/>
</dbReference>
<accession>A0A517PEK5</accession>
<comment type="subcellular location">
    <subcellularLocation>
        <location evidence="1 10">Cytoplasm</location>
    </subcellularLocation>
</comment>
<dbReference type="OrthoDB" id="9809052at2"/>
<dbReference type="InterPro" id="IPR036754">
    <property type="entry name" value="YbaK/aa-tRNA-synt-asso_dom_sf"/>
</dbReference>
<dbReference type="NCBIfam" id="TIGR00409">
    <property type="entry name" value="proS_fam_II"/>
    <property type="match status" value="1"/>
</dbReference>
<dbReference type="SUPFAM" id="SSF52954">
    <property type="entry name" value="Class II aaRS ABD-related"/>
    <property type="match status" value="1"/>
</dbReference>
<sequence length="577" mass="62279">MRWSHTLIPTLKEVPADAEVPSHRLMLRAGLVRQVMAGAYTYLPLGWRAVQKAAAIVREEMEAAGAAELHFPAMSPIELWERSGRREAFGNVLLNFAFPRGDRKVHVALGPTHEEPITDLIKQSVSSYKQLPLTLFQIQTKFRNEERPRFGVLRTSEFLMKDAYSFGTDVEQLNASYDAMYAAYCRIFERCGIPYLAVEAESGPIGGDASHEFMIPAENGEDAVVHCEASGYAANLERAETGRKPPKIEVPANAPVAVTVDTPGVTTIEAVCELLGVAPEQTLKTLLYTADAGTDGEKTVAVLVRGDHEANEGKIRRAVGAKTLALADEATVQRVTGAPVGFAGPVGLTGVTLLADHDAVTVQPAVVGANAADKHTKGVCCGRDWTVETTHDLRDARAGDPDPKSGGPMTLVRGIEVGHVFKLGTKYSDALGAEFLGEDQKRRSIVMGCYGIGINRIVAGAIETSHDDRGIIWPKGIAPYQCHVIPLDVQDAEVMSLAEQFHDELQAAGVDCLLDDRKERPGVKFADADLIGLPTRITIGKRGLKDGVVEVKRRTDAEAETLAPDAAVARVRALLQD</sequence>
<dbReference type="HAMAP" id="MF_01569">
    <property type="entry name" value="Pro_tRNA_synth_type1"/>
    <property type="match status" value="1"/>
</dbReference>
<name>A0A517PEK5_9PLAN</name>
<dbReference type="KEGG" id="acaf:CA12_39430"/>
<comment type="function">
    <text evidence="10">Catalyzes the attachment of proline to tRNA(Pro) in a two-step reaction: proline is first activated by ATP to form Pro-AMP and then transferred to the acceptor end of tRNA(Pro). As ProRS can inadvertently accommodate and process non-cognate amino acids such as alanine and cysteine, to avoid such errors it has two additional distinct editing activities against alanine. One activity is designated as 'pretransfer' editing and involves the tRNA(Pro)-independent hydrolysis of activated Ala-AMP. The other activity is designated 'posttransfer' editing and involves deacylation of mischarged Ala-tRNA(Pro). The misacylated Cys-tRNA(Pro) is not edited by ProRS.</text>
</comment>
<dbReference type="InterPro" id="IPR036621">
    <property type="entry name" value="Anticodon-bd_dom_sf"/>
</dbReference>
<dbReference type="InterPro" id="IPR004154">
    <property type="entry name" value="Anticodon-bd"/>
</dbReference>
<dbReference type="PRINTS" id="PR01046">
    <property type="entry name" value="TRNASYNTHPRO"/>
</dbReference>
<dbReference type="InterPro" id="IPR002316">
    <property type="entry name" value="Pro-tRNA-ligase_IIa"/>
</dbReference>
<dbReference type="AlphaFoldDB" id="A0A517PEK5"/>
<evidence type="ECO:0000256" key="10">
    <source>
        <dbReference type="HAMAP-Rule" id="MF_01569"/>
    </source>
</evidence>
<dbReference type="GO" id="GO:0006433">
    <property type="term" value="P:prolyl-tRNA aminoacylation"/>
    <property type="evidence" value="ECO:0007669"/>
    <property type="project" value="UniProtKB-UniRule"/>
</dbReference>
<dbReference type="PANTHER" id="PTHR42753">
    <property type="entry name" value="MITOCHONDRIAL RIBOSOME PROTEIN L39/PROLYL-TRNA LIGASE FAMILY MEMBER"/>
    <property type="match status" value="1"/>
</dbReference>
<dbReference type="InterPro" id="IPR045864">
    <property type="entry name" value="aa-tRNA-synth_II/BPL/LPL"/>
</dbReference>
<comment type="subunit">
    <text evidence="2 10">Homodimer.</text>
</comment>
<dbReference type="GO" id="GO:0004827">
    <property type="term" value="F:proline-tRNA ligase activity"/>
    <property type="evidence" value="ECO:0007669"/>
    <property type="project" value="UniProtKB-UniRule"/>
</dbReference>
<keyword evidence="3 10" id="KW-0963">Cytoplasm</keyword>
<evidence type="ECO:0000259" key="11">
    <source>
        <dbReference type="PROSITE" id="PS50862"/>
    </source>
</evidence>
<evidence type="ECO:0000256" key="3">
    <source>
        <dbReference type="ARBA" id="ARBA00022490"/>
    </source>
</evidence>
<organism evidence="12 13">
    <name type="scientific">Alienimonas californiensis</name>
    <dbReference type="NCBI Taxonomy" id="2527989"/>
    <lineage>
        <taxon>Bacteria</taxon>
        <taxon>Pseudomonadati</taxon>
        <taxon>Planctomycetota</taxon>
        <taxon>Planctomycetia</taxon>
        <taxon>Planctomycetales</taxon>
        <taxon>Planctomycetaceae</taxon>
        <taxon>Alienimonas</taxon>
    </lineage>
</organism>
<dbReference type="Gene3D" id="3.90.960.10">
    <property type="entry name" value="YbaK/aminoacyl-tRNA synthetase-associated domain"/>
    <property type="match status" value="1"/>
</dbReference>
<keyword evidence="8 10" id="KW-0030">Aminoacyl-tRNA synthetase</keyword>
<keyword evidence="7 10" id="KW-0648">Protein biosynthesis</keyword>
<keyword evidence="13" id="KW-1185">Reference proteome</keyword>
<dbReference type="CDD" id="cd04334">
    <property type="entry name" value="ProRS-INS"/>
    <property type="match status" value="1"/>
</dbReference>
<comment type="domain">
    <text evidence="10">Consists of three domains: the N-terminal catalytic domain, the editing domain and the C-terminal anticodon-binding domain.</text>
</comment>
<dbReference type="GO" id="GO:0005524">
    <property type="term" value="F:ATP binding"/>
    <property type="evidence" value="ECO:0007669"/>
    <property type="project" value="UniProtKB-UniRule"/>
</dbReference>
<dbReference type="InterPro" id="IPR044140">
    <property type="entry name" value="ProRS_anticodon_short"/>
</dbReference>
<dbReference type="InterPro" id="IPR050062">
    <property type="entry name" value="Pro-tRNA_synthetase"/>
</dbReference>
<evidence type="ECO:0000256" key="2">
    <source>
        <dbReference type="ARBA" id="ARBA00011738"/>
    </source>
</evidence>
<keyword evidence="5 10" id="KW-0547">Nucleotide-binding</keyword>
<evidence type="ECO:0000256" key="8">
    <source>
        <dbReference type="ARBA" id="ARBA00023146"/>
    </source>
</evidence>
<dbReference type="Gene3D" id="3.40.50.800">
    <property type="entry name" value="Anticodon-binding domain"/>
    <property type="match status" value="1"/>
</dbReference>
<dbReference type="PANTHER" id="PTHR42753:SF2">
    <property type="entry name" value="PROLINE--TRNA LIGASE"/>
    <property type="match status" value="1"/>
</dbReference>
<keyword evidence="4 10" id="KW-0436">Ligase</keyword>
<reference evidence="12 13" key="1">
    <citation type="submission" date="2019-02" db="EMBL/GenBank/DDBJ databases">
        <title>Deep-cultivation of Planctomycetes and their phenomic and genomic characterization uncovers novel biology.</title>
        <authorList>
            <person name="Wiegand S."/>
            <person name="Jogler M."/>
            <person name="Boedeker C."/>
            <person name="Pinto D."/>
            <person name="Vollmers J."/>
            <person name="Rivas-Marin E."/>
            <person name="Kohn T."/>
            <person name="Peeters S.H."/>
            <person name="Heuer A."/>
            <person name="Rast P."/>
            <person name="Oberbeckmann S."/>
            <person name="Bunk B."/>
            <person name="Jeske O."/>
            <person name="Meyerdierks A."/>
            <person name="Storesund J.E."/>
            <person name="Kallscheuer N."/>
            <person name="Luecker S."/>
            <person name="Lage O.M."/>
            <person name="Pohl T."/>
            <person name="Merkel B.J."/>
            <person name="Hornburger P."/>
            <person name="Mueller R.-W."/>
            <person name="Bruemmer F."/>
            <person name="Labrenz M."/>
            <person name="Spormann A.M."/>
            <person name="Op den Camp H."/>
            <person name="Overmann J."/>
            <person name="Amann R."/>
            <person name="Jetten M.S.M."/>
            <person name="Mascher T."/>
            <person name="Medema M.H."/>
            <person name="Devos D.P."/>
            <person name="Kaster A.-K."/>
            <person name="Ovreas L."/>
            <person name="Rohde M."/>
            <person name="Galperin M.Y."/>
            <person name="Jogler C."/>
        </authorList>
    </citation>
    <scope>NUCLEOTIDE SEQUENCE [LARGE SCALE GENOMIC DNA]</scope>
    <source>
        <strain evidence="12 13">CA12</strain>
    </source>
</reference>
<dbReference type="EC" id="6.1.1.15" evidence="10"/>
<dbReference type="RefSeq" id="WP_145360808.1">
    <property type="nucleotide sequence ID" value="NZ_CP036265.1"/>
</dbReference>
<dbReference type="InterPro" id="IPR002314">
    <property type="entry name" value="aa-tRNA-synt_IIb"/>
</dbReference>
<feature type="domain" description="Aminoacyl-transfer RNA synthetases class-II family profile" evidence="11">
    <location>
        <begin position="33"/>
        <end position="474"/>
    </location>
</feature>
<dbReference type="Gene3D" id="3.30.930.10">
    <property type="entry name" value="Bira Bifunctional Protein, Domain 2"/>
    <property type="match status" value="2"/>
</dbReference>
<evidence type="ECO:0000256" key="5">
    <source>
        <dbReference type="ARBA" id="ARBA00022741"/>
    </source>
</evidence>
<dbReference type="EMBL" id="CP036265">
    <property type="protein sequence ID" value="QDT17809.1"/>
    <property type="molecule type" value="Genomic_DNA"/>
</dbReference>
<dbReference type="CDD" id="cd00861">
    <property type="entry name" value="ProRS_anticodon_short"/>
    <property type="match status" value="1"/>
</dbReference>
<evidence type="ECO:0000313" key="12">
    <source>
        <dbReference type="EMBL" id="QDT17809.1"/>
    </source>
</evidence>
<dbReference type="InterPro" id="IPR023717">
    <property type="entry name" value="Pro-tRNA-Synthase_IIa_type1"/>
</dbReference>
<dbReference type="Pfam" id="PF03129">
    <property type="entry name" value="HGTP_anticodon"/>
    <property type="match status" value="1"/>
</dbReference>
<protein>
    <recommendedName>
        <fullName evidence="10">Proline--tRNA ligase</fullName>
        <ecNumber evidence="10">6.1.1.15</ecNumber>
    </recommendedName>
    <alternativeName>
        <fullName evidence="10">Prolyl-tRNA synthetase</fullName>
        <shortName evidence="10">ProRS</shortName>
    </alternativeName>
</protein>
<evidence type="ECO:0000256" key="7">
    <source>
        <dbReference type="ARBA" id="ARBA00022917"/>
    </source>
</evidence>
<dbReference type="InterPro" id="IPR007214">
    <property type="entry name" value="YbaK/aa-tRNA-synth-assoc-dom"/>
</dbReference>
<evidence type="ECO:0000256" key="9">
    <source>
        <dbReference type="ARBA" id="ARBA00047671"/>
    </source>
</evidence>
<dbReference type="GO" id="GO:0005829">
    <property type="term" value="C:cytosol"/>
    <property type="evidence" value="ECO:0007669"/>
    <property type="project" value="TreeGrafter"/>
</dbReference>
<keyword evidence="6 10" id="KW-0067">ATP-binding</keyword>
<evidence type="ECO:0000313" key="13">
    <source>
        <dbReference type="Proteomes" id="UP000318741"/>
    </source>
</evidence>
<dbReference type="PROSITE" id="PS50862">
    <property type="entry name" value="AA_TRNA_LIGASE_II"/>
    <property type="match status" value="1"/>
</dbReference>
<dbReference type="InterPro" id="IPR006195">
    <property type="entry name" value="aa-tRNA-synth_II"/>
</dbReference>
<dbReference type="SUPFAM" id="SSF55826">
    <property type="entry name" value="YbaK/ProRS associated domain"/>
    <property type="match status" value="1"/>
</dbReference>
<dbReference type="Pfam" id="PF00587">
    <property type="entry name" value="tRNA-synt_2b"/>
    <property type="match status" value="1"/>
</dbReference>